<dbReference type="InterPro" id="IPR014017">
    <property type="entry name" value="DNA_helicase_UvrD-like_C"/>
</dbReference>
<keyword evidence="3" id="KW-0227">DNA damage</keyword>
<dbReference type="EMBL" id="CP033905">
    <property type="protein sequence ID" value="AZR06400.1"/>
    <property type="molecule type" value="Genomic_DNA"/>
</dbReference>
<dbReference type="GO" id="GO:0005524">
    <property type="term" value="F:ATP binding"/>
    <property type="evidence" value="ECO:0007669"/>
    <property type="project" value="UniProtKB-UniRule"/>
</dbReference>
<dbReference type="GO" id="GO:0043138">
    <property type="term" value="F:3'-5' DNA helicase activity"/>
    <property type="evidence" value="ECO:0007669"/>
    <property type="project" value="UniProtKB-EC"/>
</dbReference>
<protein>
    <recommendedName>
        <fullName evidence="12">DNA 3'-5' helicase</fullName>
        <ecNumber evidence="12">5.6.2.4</ecNumber>
    </recommendedName>
</protein>
<dbReference type="PROSITE" id="PS51198">
    <property type="entry name" value="UVRD_HELICASE_ATP_BIND"/>
    <property type="match status" value="1"/>
</dbReference>
<dbReference type="GO" id="GO:0003677">
    <property type="term" value="F:DNA binding"/>
    <property type="evidence" value="ECO:0007669"/>
    <property type="project" value="UniProtKB-KW"/>
</dbReference>
<evidence type="ECO:0000259" key="15">
    <source>
        <dbReference type="PROSITE" id="PS51198"/>
    </source>
</evidence>
<reference evidence="17 18" key="1">
    <citation type="submission" date="2018-11" db="EMBL/GenBank/DDBJ databases">
        <title>Multidrug-resistant genes are associated with an 42-kb island TGI1 carrying a complex class 1 integron in a Trueperella pyogenes.</title>
        <authorList>
            <person name="Dong W."/>
        </authorList>
    </citation>
    <scope>NUCLEOTIDE SEQUENCE [LARGE SCALE GENOMIC DNA]</scope>
    <source>
        <strain evidence="17 18">TP4</strain>
    </source>
</reference>
<dbReference type="AlphaFoldDB" id="A0A3S9QK95"/>
<evidence type="ECO:0000256" key="11">
    <source>
        <dbReference type="ARBA" id="ARBA00034617"/>
    </source>
</evidence>
<keyword evidence="7 14" id="KW-0067">ATP-binding</keyword>
<comment type="catalytic activity">
    <reaction evidence="11">
        <text>Couples ATP hydrolysis with the unwinding of duplex DNA by translocating in the 3'-5' direction.</text>
        <dbReference type="EC" id="5.6.2.4"/>
    </reaction>
</comment>
<dbReference type="PANTHER" id="PTHR11070:SF55">
    <property type="entry name" value="DNA 3'-5' HELICASE"/>
    <property type="match status" value="1"/>
</dbReference>
<keyword evidence="9" id="KW-0234">DNA repair</keyword>
<feature type="domain" description="UvrD-like helicase C-terminal" evidence="16">
    <location>
        <begin position="362"/>
        <end position="685"/>
    </location>
</feature>
<dbReference type="Pfam" id="PF12705">
    <property type="entry name" value="PDDEXK_1"/>
    <property type="match status" value="1"/>
</dbReference>
<proteinExistence type="predicted"/>
<dbReference type="InterPro" id="IPR027417">
    <property type="entry name" value="P-loop_NTPase"/>
</dbReference>
<accession>A0A3S9QK95</accession>
<dbReference type="Pfam" id="PF13361">
    <property type="entry name" value="UvrD_C"/>
    <property type="match status" value="1"/>
</dbReference>
<evidence type="ECO:0000256" key="3">
    <source>
        <dbReference type="ARBA" id="ARBA00022763"/>
    </source>
</evidence>
<keyword evidence="10" id="KW-0413">Isomerase</keyword>
<evidence type="ECO:0000256" key="2">
    <source>
        <dbReference type="ARBA" id="ARBA00022741"/>
    </source>
</evidence>
<feature type="binding site" evidence="14">
    <location>
        <begin position="34"/>
        <end position="41"/>
    </location>
    <ligand>
        <name>ATP</name>
        <dbReference type="ChEBI" id="CHEBI:30616"/>
    </ligand>
</feature>
<dbReference type="SUPFAM" id="SSF52540">
    <property type="entry name" value="P-loop containing nucleoside triphosphate hydrolases"/>
    <property type="match status" value="1"/>
</dbReference>
<dbReference type="GO" id="GO:0000725">
    <property type="term" value="P:recombinational repair"/>
    <property type="evidence" value="ECO:0007669"/>
    <property type="project" value="TreeGrafter"/>
</dbReference>
<keyword evidence="4 14" id="KW-0378">Hydrolase</keyword>
<dbReference type="Gene3D" id="3.40.50.300">
    <property type="entry name" value="P-loop containing nucleotide triphosphate hydrolases"/>
    <property type="match status" value="4"/>
</dbReference>
<evidence type="ECO:0000256" key="13">
    <source>
        <dbReference type="ARBA" id="ARBA00048988"/>
    </source>
</evidence>
<dbReference type="GO" id="GO:0004527">
    <property type="term" value="F:exonuclease activity"/>
    <property type="evidence" value="ECO:0007669"/>
    <property type="project" value="UniProtKB-KW"/>
</dbReference>
<evidence type="ECO:0000256" key="8">
    <source>
        <dbReference type="ARBA" id="ARBA00023125"/>
    </source>
</evidence>
<dbReference type="PANTHER" id="PTHR11070">
    <property type="entry name" value="UVRD / RECB / PCRA DNA HELICASE FAMILY MEMBER"/>
    <property type="match status" value="1"/>
</dbReference>
<dbReference type="Gene3D" id="1.10.486.10">
    <property type="entry name" value="PCRA, domain 4"/>
    <property type="match status" value="1"/>
</dbReference>
<dbReference type="InterPro" id="IPR011604">
    <property type="entry name" value="PDDEXK-like_dom_sf"/>
</dbReference>
<evidence type="ECO:0000256" key="4">
    <source>
        <dbReference type="ARBA" id="ARBA00022801"/>
    </source>
</evidence>
<evidence type="ECO:0000256" key="10">
    <source>
        <dbReference type="ARBA" id="ARBA00023235"/>
    </source>
</evidence>
<evidence type="ECO:0000313" key="18">
    <source>
        <dbReference type="Proteomes" id="UP000275951"/>
    </source>
</evidence>
<evidence type="ECO:0000256" key="5">
    <source>
        <dbReference type="ARBA" id="ARBA00022806"/>
    </source>
</evidence>
<evidence type="ECO:0000256" key="14">
    <source>
        <dbReference type="PROSITE-ProRule" id="PRU00560"/>
    </source>
</evidence>
<evidence type="ECO:0000256" key="7">
    <source>
        <dbReference type="ARBA" id="ARBA00022840"/>
    </source>
</evidence>
<dbReference type="PROSITE" id="PS51217">
    <property type="entry name" value="UVRD_HELICASE_CTER"/>
    <property type="match status" value="1"/>
</dbReference>
<dbReference type="InterPro" id="IPR038726">
    <property type="entry name" value="PDDEXK_AddAB-type"/>
</dbReference>
<keyword evidence="2 14" id="KW-0547">Nucleotide-binding</keyword>
<dbReference type="Gene3D" id="3.90.320.10">
    <property type="match status" value="1"/>
</dbReference>
<dbReference type="GO" id="GO:0005829">
    <property type="term" value="C:cytosol"/>
    <property type="evidence" value="ECO:0007669"/>
    <property type="project" value="TreeGrafter"/>
</dbReference>
<dbReference type="CDD" id="cd17932">
    <property type="entry name" value="DEXQc_UvrD"/>
    <property type="match status" value="1"/>
</dbReference>
<evidence type="ECO:0000256" key="6">
    <source>
        <dbReference type="ARBA" id="ARBA00022839"/>
    </source>
</evidence>
<dbReference type="Proteomes" id="UP000275951">
    <property type="component" value="Chromosome"/>
</dbReference>
<keyword evidence="5 14" id="KW-0347">Helicase</keyword>
<evidence type="ECO:0000313" key="17">
    <source>
        <dbReference type="EMBL" id="AZR06400.1"/>
    </source>
</evidence>
<evidence type="ECO:0000259" key="16">
    <source>
        <dbReference type="PROSITE" id="PS51217"/>
    </source>
</evidence>
<evidence type="ECO:0000256" key="9">
    <source>
        <dbReference type="ARBA" id="ARBA00023204"/>
    </source>
</evidence>
<dbReference type="InterPro" id="IPR000212">
    <property type="entry name" value="DNA_helicase_UvrD/REP"/>
</dbReference>
<organism evidence="17 18">
    <name type="scientific">Trueperella pyogenes</name>
    <dbReference type="NCBI Taxonomy" id="1661"/>
    <lineage>
        <taxon>Bacteria</taxon>
        <taxon>Bacillati</taxon>
        <taxon>Actinomycetota</taxon>
        <taxon>Actinomycetes</taxon>
        <taxon>Actinomycetales</taxon>
        <taxon>Actinomycetaceae</taxon>
        <taxon>Trueperella</taxon>
    </lineage>
</organism>
<keyword evidence="1" id="KW-0540">Nuclease</keyword>
<keyword evidence="8" id="KW-0238">DNA-binding</keyword>
<dbReference type="EC" id="5.6.2.4" evidence="12"/>
<dbReference type="InterPro" id="IPR014016">
    <property type="entry name" value="UvrD-like_ATP-bd"/>
</dbReference>
<evidence type="ECO:0000256" key="12">
    <source>
        <dbReference type="ARBA" id="ARBA00034808"/>
    </source>
</evidence>
<evidence type="ECO:0000256" key="1">
    <source>
        <dbReference type="ARBA" id="ARBA00022722"/>
    </source>
</evidence>
<feature type="domain" description="UvrD-like helicase ATP-binding" evidence="15">
    <location>
        <begin position="13"/>
        <end position="361"/>
    </location>
</feature>
<name>A0A3S9QK95_9ACTO</name>
<keyword evidence="6" id="KW-0269">Exonuclease</keyword>
<gene>
    <name evidence="17" type="ORF">EBQ10_03220</name>
</gene>
<comment type="catalytic activity">
    <reaction evidence="13">
        <text>ATP + H2O = ADP + phosphate + H(+)</text>
        <dbReference type="Rhea" id="RHEA:13065"/>
        <dbReference type="ChEBI" id="CHEBI:15377"/>
        <dbReference type="ChEBI" id="CHEBI:15378"/>
        <dbReference type="ChEBI" id="CHEBI:30616"/>
        <dbReference type="ChEBI" id="CHEBI:43474"/>
        <dbReference type="ChEBI" id="CHEBI:456216"/>
        <dbReference type="EC" id="5.6.2.4"/>
    </reaction>
</comment>
<dbReference type="RefSeq" id="WP_108726801.1">
    <property type="nucleotide sequence ID" value="NZ_CP029001.1"/>
</dbReference>
<dbReference type="GO" id="GO:0033202">
    <property type="term" value="C:DNA helicase complex"/>
    <property type="evidence" value="ECO:0007669"/>
    <property type="project" value="TreeGrafter"/>
</dbReference>
<sequence>MTSYEDFAATLEFRPTCEQEAVIRSEDHAIAVIAGAGSGKTATMSQRIAWHVVNGNVRPEEVLGLTFTNKATGELAERVERQLRAAAANGLIAPSLQPGESEADAIHREFARPTIATYNSFASEIASSYAMLIGEDPRARLITDAERYQIMARIVSDIAAEDPRFTALADRSVSSIVSNALHLADQMTGNMVDAEELRAYLAREAAALMQITDVRAKRGTLTEHSKAEQTKTKGMLEALKMRICLTFLVEEYLAYKKDNSLIEFADQVVRASRILAEVPQVGDDLRSRYKLILLDEYQDTSSSQAAFIASAFSGAWSVCAVGDPNQAIYSWRGASSAALSDFMDSFAVARNLTLSTAFRNGQRILDVANALTVGKLSYPKLDMKTLQPRPNAQAGEVVLIHRTYREDSYRDLAAHFADAFAKVRRENQGRVGQPNSPMPTAAILCRARSYMPYAIKALEEAGVPYEVVGGEVLIEKQEIRLVRSVLGLAVNPARNDLLVALLTFFAIGAKDIAALSAFARAQAKVTEDQLSEQVSDGAVQVAPNLVEALDTLPAEPVPGMSDVGHERLTHIADLLARARASRHLTVPEAISTVIDLLDLRAYAKARRLGSARVQDALASFIGLGAKFAGEMGAGLEAFVEWVDMLEAHEGVAEGEASADAAIMGQGQIEPESGVVQLLTIHAAKGLEWDLVGIPDMRAGGFDERLDEKLWQESIDALPYSFREDRNHLPDFVLSDELKKWGIVTAENKATILETIHEHRTGQFAKHHIAESRRLAYVAVTRPRNLLVLASYDLASADKAANALKNLTKDAAGEAGEITMPRNVFITDVEHLAEPGPGNDAVLTAADLERIATDDSSEAAEEEETRVWPRDIDRSLDTFSGAFQGAEPGKLVEQWAREAEVIVAERHSPPASRGLARDYLTASDVVALAQDSVAFLADQYRPIPHRPSRAARTGVLVHEAIAHHFDAPATLDVDAVAFPGEMPFDVGELNDQRQAELVARFEASRYSSCPPLAVEEAIDVRVGDYPIRCVIDAVLDTSALPGSPKVTVVDWKTGRRPSPDQVASRQFQLGLYRLAWSRATGTDLNDIGACFYYLGEDDVHLRELHAGDLTEAQISEHIRTHLEQA</sequence>
<dbReference type="Pfam" id="PF00580">
    <property type="entry name" value="UvrD-helicase"/>
    <property type="match status" value="1"/>
</dbReference>